<reference evidence="1" key="2">
    <citation type="journal article" date="2015" name="Fish Shellfish Immunol.">
        <title>Early steps in the European eel (Anguilla anguilla)-Vibrio vulnificus interaction in the gills: Role of the RtxA13 toxin.</title>
        <authorList>
            <person name="Callol A."/>
            <person name="Pajuelo D."/>
            <person name="Ebbesson L."/>
            <person name="Teles M."/>
            <person name="MacKenzie S."/>
            <person name="Amaro C."/>
        </authorList>
    </citation>
    <scope>NUCLEOTIDE SEQUENCE</scope>
</reference>
<dbReference type="EMBL" id="GBXM01099219">
    <property type="protein sequence ID" value="JAH09358.1"/>
    <property type="molecule type" value="Transcribed_RNA"/>
</dbReference>
<accession>A0A0E9PZS2</accession>
<evidence type="ECO:0000313" key="1">
    <source>
        <dbReference type="EMBL" id="JAH09358.1"/>
    </source>
</evidence>
<protein>
    <submittedName>
        <fullName evidence="1">Uncharacterized protein</fullName>
    </submittedName>
</protein>
<organism evidence="1">
    <name type="scientific">Anguilla anguilla</name>
    <name type="common">European freshwater eel</name>
    <name type="synonym">Muraena anguilla</name>
    <dbReference type="NCBI Taxonomy" id="7936"/>
    <lineage>
        <taxon>Eukaryota</taxon>
        <taxon>Metazoa</taxon>
        <taxon>Chordata</taxon>
        <taxon>Craniata</taxon>
        <taxon>Vertebrata</taxon>
        <taxon>Euteleostomi</taxon>
        <taxon>Actinopterygii</taxon>
        <taxon>Neopterygii</taxon>
        <taxon>Teleostei</taxon>
        <taxon>Anguilliformes</taxon>
        <taxon>Anguillidae</taxon>
        <taxon>Anguilla</taxon>
    </lineage>
</organism>
<proteinExistence type="predicted"/>
<reference evidence="1" key="1">
    <citation type="submission" date="2014-11" db="EMBL/GenBank/DDBJ databases">
        <authorList>
            <person name="Amaro Gonzalez C."/>
        </authorList>
    </citation>
    <scope>NUCLEOTIDE SEQUENCE</scope>
</reference>
<name>A0A0E9PZS2_ANGAN</name>
<dbReference type="AlphaFoldDB" id="A0A0E9PZS2"/>
<sequence>MLVWQTLYTVILLCNKRILHSKMSIQLLNVLIRQLIDNIWSHKVTG</sequence>